<gene>
    <name evidence="1" type="ORF">MM415B05177_0012</name>
</gene>
<dbReference type="InterPro" id="IPR036410">
    <property type="entry name" value="HSP_DnaJ_Cys-rich_dom_sf"/>
</dbReference>
<dbReference type="EMBL" id="MT143343">
    <property type="protein sequence ID" value="QJA95785.1"/>
    <property type="molecule type" value="Genomic_DNA"/>
</dbReference>
<sequence>MKLVETESEYHIQGEVECSACDGTGLYQGMAEHNGAAVVCYKCNGTGKCSVKLTYQKFRGRKIREGIERVYDASHGYFISAEDATNDEGTTFPFSQWGCDYGDWLNGAEPIPMRGLICPYLHTNQKLQSEDVNGLYETRCSKNTHCGQLISNCPLWPEKEKCWEIFEEAQDE</sequence>
<reference evidence="1" key="1">
    <citation type="submission" date="2020-03" db="EMBL/GenBank/DDBJ databases">
        <title>The deep terrestrial virosphere.</title>
        <authorList>
            <person name="Holmfeldt K."/>
            <person name="Nilsson E."/>
            <person name="Simone D."/>
            <person name="Lopez-Fernandez M."/>
            <person name="Wu X."/>
            <person name="de Brujin I."/>
            <person name="Lundin D."/>
            <person name="Andersson A."/>
            <person name="Bertilsson S."/>
            <person name="Dopson M."/>
        </authorList>
    </citation>
    <scope>NUCLEOTIDE SEQUENCE</scope>
    <source>
        <strain evidence="1">MM415B05177</strain>
    </source>
</reference>
<evidence type="ECO:0000313" key="1">
    <source>
        <dbReference type="EMBL" id="QJA95785.1"/>
    </source>
</evidence>
<organism evidence="1">
    <name type="scientific">viral metagenome</name>
    <dbReference type="NCBI Taxonomy" id="1070528"/>
    <lineage>
        <taxon>unclassified sequences</taxon>
        <taxon>metagenomes</taxon>
        <taxon>organismal metagenomes</taxon>
    </lineage>
</organism>
<dbReference type="AlphaFoldDB" id="A0A6M3LT73"/>
<protein>
    <submittedName>
        <fullName evidence="1">Uncharacterized protein</fullName>
    </submittedName>
</protein>
<proteinExistence type="predicted"/>
<accession>A0A6M3LT73</accession>
<name>A0A6M3LT73_9ZZZZ</name>
<dbReference type="SUPFAM" id="SSF57938">
    <property type="entry name" value="DnaJ/Hsp40 cysteine-rich domain"/>
    <property type="match status" value="1"/>
</dbReference>